<gene>
    <name evidence="3" type="ORF">SAMN04489713_103109</name>
</gene>
<evidence type="ECO:0000313" key="3">
    <source>
        <dbReference type="EMBL" id="SFN80856.1"/>
    </source>
</evidence>
<keyword evidence="4" id="KW-1185">Reference proteome</keyword>
<accession>A0A1I5C1R6</accession>
<name>A0A1I5C1R6_9ACTN</name>
<feature type="signal peptide" evidence="2">
    <location>
        <begin position="1"/>
        <end position="21"/>
    </location>
</feature>
<dbReference type="STRING" id="1993.SAMN04489713_103109"/>
<reference evidence="3 4" key="1">
    <citation type="submission" date="2016-10" db="EMBL/GenBank/DDBJ databases">
        <authorList>
            <person name="de Groot N.N."/>
        </authorList>
    </citation>
    <scope>NUCLEOTIDE SEQUENCE [LARGE SCALE GENOMIC DNA]</scope>
    <source>
        <strain evidence="3 4">DSM 43067</strain>
    </source>
</reference>
<dbReference type="AlphaFoldDB" id="A0A1I5C1R6"/>
<evidence type="ECO:0008006" key="5">
    <source>
        <dbReference type="Google" id="ProtNLM"/>
    </source>
</evidence>
<keyword evidence="2" id="KW-0732">Signal</keyword>
<dbReference type="EMBL" id="FOVH01000003">
    <property type="protein sequence ID" value="SFN80856.1"/>
    <property type="molecule type" value="Genomic_DNA"/>
</dbReference>
<dbReference type="Proteomes" id="UP000183413">
    <property type="component" value="Unassembled WGS sequence"/>
</dbReference>
<evidence type="ECO:0000313" key="4">
    <source>
        <dbReference type="Proteomes" id="UP000183413"/>
    </source>
</evidence>
<evidence type="ECO:0000256" key="1">
    <source>
        <dbReference type="SAM" id="MobiDB-lite"/>
    </source>
</evidence>
<sequence>MARRKSAYCGLLLLGMLATGACGGSDDDGGASAAPSPKQVSPTASPSETTDPVKEDPGAEEGIEGARAALSVFLRGQAAGDSSVCRYVAEDGDFVTGPALKGDCRKGVRTSPHFFRPRERLALGQILATGGRITKFGEAELPFSGLRWTDGHLSEQTLQPTFVLRRSDEGVWQIIR</sequence>
<feature type="chain" id="PRO_5038420472" description="DUF4440 domain-containing protein" evidence="2">
    <location>
        <begin position="22"/>
        <end position="176"/>
    </location>
</feature>
<feature type="compositionally biased region" description="Polar residues" evidence="1">
    <location>
        <begin position="38"/>
        <end position="50"/>
    </location>
</feature>
<evidence type="ECO:0000256" key="2">
    <source>
        <dbReference type="SAM" id="SignalP"/>
    </source>
</evidence>
<organism evidence="3 4">
    <name type="scientific">Actinomadura madurae</name>
    <dbReference type="NCBI Taxonomy" id="1993"/>
    <lineage>
        <taxon>Bacteria</taxon>
        <taxon>Bacillati</taxon>
        <taxon>Actinomycetota</taxon>
        <taxon>Actinomycetes</taxon>
        <taxon>Streptosporangiales</taxon>
        <taxon>Thermomonosporaceae</taxon>
        <taxon>Actinomadura</taxon>
    </lineage>
</organism>
<protein>
    <recommendedName>
        <fullName evidence="5">DUF4440 domain-containing protein</fullName>
    </recommendedName>
</protein>
<dbReference type="InParanoid" id="A0A1I5C1R6"/>
<proteinExistence type="predicted"/>
<dbReference type="PROSITE" id="PS51257">
    <property type="entry name" value="PROKAR_LIPOPROTEIN"/>
    <property type="match status" value="1"/>
</dbReference>
<feature type="region of interest" description="Disordered" evidence="1">
    <location>
        <begin position="24"/>
        <end position="60"/>
    </location>
</feature>